<accession>A6DMM5</accession>
<dbReference type="eggNOG" id="COG1943">
    <property type="taxonomic scope" value="Bacteria"/>
</dbReference>
<dbReference type="Gene3D" id="3.30.70.1290">
    <property type="entry name" value="Transposase IS200-like"/>
    <property type="match status" value="1"/>
</dbReference>
<protein>
    <recommendedName>
        <fullName evidence="1">Transposase IS200-like domain-containing protein</fullName>
    </recommendedName>
</protein>
<dbReference type="SUPFAM" id="SSF143422">
    <property type="entry name" value="Transposase IS200-like"/>
    <property type="match status" value="1"/>
</dbReference>
<dbReference type="Proteomes" id="UP000004947">
    <property type="component" value="Unassembled WGS sequence"/>
</dbReference>
<dbReference type="PANTHER" id="PTHR34322">
    <property type="entry name" value="TRANSPOSASE, Y1_TNP DOMAIN-CONTAINING"/>
    <property type="match status" value="1"/>
</dbReference>
<gene>
    <name evidence="2" type="ORF">LNTAR_16137</name>
</gene>
<dbReference type="GO" id="GO:0006313">
    <property type="term" value="P:DNA transposition"/>
    <property type="evidence" value="ECO:0007669"/>
    <property type="project" value="InterPro"/>
</dbReference>
<dbReference type="OrthoDB" id="9788881at2"/>
<evidence type="ECO:0000259" key="1">
    <source>
        <dbReference type="SMART" id="SM01321"/>
    </source>
</evidence>
<organism evidence="2 3">
    <name type="scientific">Lentisphaera araneosa HTCC2155</name>
    <dbReference type="NCBI Taxonomy" id="313628"/>
    <lineage>
        <taxon>Bacteria</taxon>
        <taxon>Pseudomonadati</taxon>
        <taxon>Lentisphaerota</taxon>
        <taxon>Lentisphaeria</taxon>
        <taxon>Lentisphaerales</taxon>
        <taxon>Lentisphaeraceae</taxon>
        <taxon>Lentisphaera</taxon>
    </lineage>
</organism>
<keyword evidence="3" id="KW-1185">Reference proteome</keyword>
<name>A6DMM5_9BACT</name>
<dbReference type="SMART" id="SM01321">
    <property type="entry name" value="Y1_Tnp"/>
    <property type="match status" value="1"/>
</dbReference>
<dbReference type="GO" id="GO:0004803">
    <property type="term" value="F:transposase activity"/>
    <property type="evidence" value="ECO:0007669"/>
    <property type="project" value="InterPro"/>
</dbReference>
<evidence type="ECO:0000313" key="2">
    <source>
        <dbReference type="EMBL" id="EDM27215.1"/>
    </source>
</evidence>
<feature type="domain" description="Transposase IS200-like" evidence="1">
    <location>
        <begin position="24"/>
        <end position="168"/>
    </location>
</feature>
<dbReference type="PANTHER" id="PTHR34322:SF2">
    <property type="entry name" value="TRANSPOSASE IS200-LIKE DOMAIN-CONTAINING PROTEIN"/>
    <property type="match status" value="1"/>
</dbReference>
<dbReference type="AlphaFoldDB" id="A6DMM5"/>
<dbReference type="EMBL" id="ABCK01000011">
    <property type="protein sequence ID" value="EDM27215.1"/>
    <property type="molecule type" value="Genomic_DNA"/>
</dbReference>
<sequence length="270" mass="31907">MKRYLDAESELSFYHVIIKVPDNTFGNKEYAFNDVHKRRLKDVFFWLEGIYELKCLCYTIMSTHAHFVICREKDALDHLSLKAVALREQNYRGRKYALDARTCEIRDFRERLNDLSDFMGNLQKRFTRWYNHQGVKTRRGQLFNHNFKSVLLKDTKSLVRCMQYVEMNAVRAKMVKMPQDYEFTSWADVMKRNSIGHRIKASIIACVRCFNGGMKGVSDTQVFRLYSARLKLVCRVLLEIGSFTKLDRSMVDELYHRNGIWSKAKYISSA</sequence>
<dbReference type="RefSeq" id="WP_007279123.1">
    <property type="nucleotide sequence ID" value="NZ_ABCK01000011.1"/>
</dbReference>
<dbReference type="InterPro" id="IPR036515">
    <property type="entry name" value="Transposase_17_sf"/>
</dbReference>
<proteinExistence type="predicted"/>
<dbReference type="InterPro" id="IPR002686">
    <property type="entry name" value="Transposase_17"/>
</dbReference>
<evidence type="ECO:0000313" key="3">
    <source>
        <dbReference type="Proteomes" id="UP000004947"/>
    </source>
</evidence>
<comment type="caution">
    <text evidence="2">The sequence shown here is derived from an EMBL/GenBank/DDBJ whole genome shotgun (WGS) entry which is preliminary data.</text>
</comment>
<reference evidence="2 3" key="1">
    <citation type="journal article" date="2010" name="J. Bacteriol.">
        <title>Genome sequence of Lentisphaera araneosa HTCC2155T, the type species of the order Lentisphaerales in the phylum Lentisphaerae.</title>
        <authorList>
            <person name="Thrash J.C."/>
            <person name="Cho J.C."/>
            <person name="Vergin K.L."/>
            <person name="Morris R.M."/>
            <person name="Giovannoni S.J."/>
        </authorList>
    </citation>
    <scope>NUCLEOTIDE SEQUENCE [LARGE SCALE GENOMIC DNA]</scope>
    <source>
        <strain evidence="2 3">HTCC2155</strain>
    </source>
</reference>
<dbReference type="GO" id="GO:0003677">
    <property type="term" value="F:DNA binding"/>
    <property type="evidence" value="ECO:0007669"/>
    <property type="project" value="InterPro"/>
</dbReference>